<feature type="domain" description="TIR" evidence="1">
    <location>
        <begin position="508"/>
        <end position="638"/>
    </location>
</feature>
<dbReference type="InterPro" id="IPR035897">
    <property type="entry name" value="Toll_tir_struct_dom_sf"/>
</dbReference>
<organism evidence="2 3">
    <name type="scientific">Rotaria socialis</name>
    <dbReference type="NCBI Taxonomy" id="392032"/>
    <lineage>
        <taxon>Eukaryota</taxon>
        <taxon>Metazoa</taxon>
        <taxon>Spiralia</taxon>
        <taxon>Gnathifera</taxon>
        <taxon>Rotifera</taxon>
        <taxon>Eurotatoria</taxon>
        <taxon>Bdelloidea</taxon>
        <taxon>Philodinida</taxon>
        <taxon>Philodinidae</taxon>
        <taxon>Rotaria</taxon>
    </lineage>
</organism>
<comment type="caution">
    <text evidence="2">The sequence shown here is derived from an EMBL/GenBank/DDBJ whole genome shotgun (WGS) entry which is preliminary data.</text>
</comment>
<evidence type="ECO:0000313" key="3">
    <source>
        <dbReference type="Proteomes" id="UP000663825"/>
    </source>
</evidence>
<dbReference type="AlphaFoldDB" id="A0A817MS48"/>
<accession>A0A817MS48</accession>
<name>A0A817MS48_9BILA</name>
<evidence type="ECO:0000313" key="2">
    <source>
        <dbReference type="EMBL" id="CAF3072355.1"/>
    </source>
</evidence>
<gene>
    <name evidence="2" type="ORF">TIS948_LOCUS5161</name>
</gene>
<dbReference type="PROSITE" id="PS50104">
    <property type="entry name" value="TIR"/>
    <property type="match status" value="1"/>
</dbReference>
<dbReference type="SUPFAM" id="SSF52200">
    <property type="entry name" value="Toll/Interleukin receptor TIR domain"/>
    <property type="match status" value="1"/>
</dbReference>
<dbReference type="InterPro" id="IPR000157">
    <property type="entry name" value="TIR_dom"/>
</dbReference>
<dbReference type="Pfam" id="PF13676">
    <property type="entry name" value="TIR_2"/>
    <property type="match status" value="1"/>
</dbReference>
<dbReference type="EMBL" id="CAJNXB010000584">
    <property type="protein sequence ID" value="CAF3072355.1"/>
    <property type="molecule type" value="Genomic_DNA"/>
</dbReference>
<dbReference type="Gene3D" id="3.40.50.10140">
    <property type="entry name" value="Toll/interleukin-1 receptor homology (TIR) domain"/>
    <property type="match status" value="1"/>
</dbReference>
<proteinExistence type="predicted"/>
<dbReference type="PANTHER" id="PTHR46270:SF2">
    <property type="entry name" value="TIR DOMAIN-CONTAINING PROTEIN"/>
    <property type="match status" value="1"/>
</dbReference>
<dbReference type="OrthoDB" id="10049746at2759"/>
<reference evidence="2" key="1">
    <citation type="submission" date="2021-02" db="EMBL/GenBank/DDBJ databases">
        <authorList>
            <person name="Nowell W R."/>
        </authorList>
    </citation>
    <scope>NUCLEOTIDE SEQUENCE</scope>
</reference>
<sequence length="1189" mass="135089">MEDNFEKLVDALSISPFSVDVLVKLTNLIEQQTHQSDSSFETQALLILEHWTWHRLSYDSHKWINQSKYRSLFHALALFNRNLILNNDNIETETKALLLMPDTANQINWIFKEINHIVDDNDPFIVLVSLWLDNLAFFICENPQFDTLLMMCHTNQYIGRQYVITDQFKFYLTQLEQANVSQVIFTKKQLFYIKTCSFLLGSYLVAKPQNYIFTAEEILNHISDQYLNIINIHSHTMASWSKELMICITYLTNLVCICCWWSEETSMPIKTLFSTEQISNDLIQGLIRIVCYEPFHEEIQNEQLHDELSLIEPILKLFLVILQTQNTSYYFRSNIFLPEILLTLAESSSHEKHSLCAYAILGEILTDEKLKDLKFADSMYAFFLNLLEKGWHHPLKRFKRMPVIYLLRGISSLSKCDAIQQSVANRHSISLFIEMTDEYPIAYDIIWAFSFNKDIQQQLRSNAPFMSKLAQLSRQPENEQMRKTIDGILWNLDINHENRSMADKHNTKEFDIMISYSHKEKVLCKQIYEELIKAGYRVWIDFDQMHGNVMDAMAQAIEQSNTVIMCMSEQYRKSNYCRAEAQYAFQCERKIVPILLQKQYKPDGWLLFIIGQLLYVDFNKYEFARAMEMLFKELKATEIVNVNTANVQLKQDTLVIPLAVEMSSSNLVLSPILPEKISDWTQAQTQQWLIQHNLVQMSRLLIDCNGLGLLYLNDFIRNGDGKVITSLLQEDSLRKTGHCLSLIELSCFRSLMNEQKGCLQSDLNAQVTKINSSDKGIESAQTNNIDSKRSQPRQGLGITLVDPYYAFNPDYMGGNMPNVPLYQDNFAPNRPSSCRCSCGYMSFAPPITCMGAQSCVSYCLQMYPGHCTLINTYGCCGSSCRYFQSESLDNRYCLCNCAGQQYLNPVDQCTSSQACLTKCLAHFPQICIPIATQACCGQDCKSYSQTVANLCACRCQGNTYYPSPKCMNPEECVSTCMTTYGDCTYSETEGCCGAACTAYIPTCSCSCGPEFRTMTSVPCRSSRSCVETCMSSYGACKQDNTQACCGNDCINGFPSCTCMCGANTIMTLPMSCGSAEQCVRTCLQSVPQCNVANVRGCCGTDCAPFFPTCQCQCGSGVYYASITCASAEQCTNACISQYGYLCSPTNTIGCCNGTFCTKRNRFLGVSHAHTFQVSYSAILFSLNFFIFFI</sequence>
<dbReference type="Proteomes" id="UP000663825">
    <property type="component" value="Unassembled WGS sequence"/>
</dbReference>
<protein>
    <recommendedName>
        <fullName evidence="1">TIR domain-containing protein</fullName>
    </recommendedName>
</protein>
<evidence type="ECO:0000259" key="1">
    <source>
        <dbReference type="PROSITE" id="PS50104"/>
    </source>
</evidence>
<dbReference type="PANTHER" id="PTHR46270">
    <property type="entry name" value="ARMADILLO-TYPE FOLD-RELATED"/>
    <property type="match status" value="1"/>
</dbReference>
<dbReference type="GO" id="GO:0007165">
    <property type="term" value="P:signal transduction"/>
    <property type="evidence" value="ECO:0007669"/>
    <property type="project" value="InterPro"/>
</dbReference>